<dbReference type="InterPro" id="IPR047246">
    <property type="entry name" value="ThrRS_anticodon"/>
</dbReference>
<dbReference type="FunFam" id="3.30.980.10:FF:000005">
    <property type="entry name" value="Threonyl-tRNA synthetase, mitochondrial"/>
    <property type="match status" value="1"/>
</dbReference>
<dbReference type="EMBL" id="PFAY01000002">
    <property type="protein sequence ID" value="PIT93380.1"/>
    <property type="molecule type" value="Genomic_DNA"/>
</dbReference>
<dbReference type="SUPFAM" id="SSF55186">
    <property type="entry name" value="ThrRS/AlaRS common domain"/>
    <property type="match status" value="1"/>
</dbReference>
<feature type="domain" description="Aminoacyl-transfer RNA synthetases class-II family profile" evidence="14">
    <location>
        <begin position="179"/>
        <end position="475"/>
    </location>
</feature>
<keyword evidence="9 13" id="KW-0694">RNA-binding</keyword>
<accession>A0A2M6WKS2</accession>
<dbReference type="GO" id="GO:0000049">
    <property type="term" value="F:tRNA binding"/>
    <property type="evidence" value="ECO:0007669"/>
    <property type="project" value="UniProtKB-KW"/>
</dbReference>
<comment type="cofactor">
    <cofactor evidence="13">
        <name>Zn(2+)</name>
        <dbReference type="ChEBI" id="CHEBI:29105"/>
    </cofactor>
    <text evidence="13">Binds 1 zinc ion per subunit.</text>
</comment>
<dbReference type="Gene3D" id="3.40.50.800">
    <property type="entry name" value="Anticodon-binding domain"/>
    <property type="match status" value="1"/>
</dbReference>
<organism evidence="15 16">
    <name type="scientific">Candidatus Harrisonbacteria bacterium CG10_big_fil_rev_8_21_14_0_10_38_8</name>
    <dbReference type="NCBI Taxonomy" id="1974582"/>
    <lineage>
        <taxon>Bacteria</taxon>
        <taxon>Candidatus Harrisoniibacteriota</taxon>
    </lineage>
</organism>
<dbReference type="InterPro" id="IPR012947">
    <property type="entry name" value="tRNA_SAD"/>
</dbReference>
<dbReference type="CDD" id="cd00771">
    <property type="entry name" value="ThrRS_core"/>
    <property type="match status" value="1"/>
</dbReference>
<dbReference type="AlphaFoldDB" id="A0A2M6WKS2"/>
<keyword evidence="3 13" id="KW-0820">tRNA-binding</keyword>
<evidence type="ECO:0000259" key="14">
    <source>
        <dbReference type="PROSITE" id="PS50862"/>
    </source>
</evidence>
<dbReference type="Pfam" id="PF03129">
    <property type="entry name" value="HGTP_anticodon"/>
    <property type="match status" value="1"/>
</dbReference>
<dbReference type="PANTHER" id="PTHR11451:SF44">
    <property type="entry name" value="THREONINE--TRNA LIGASE, CHLOROPLASTIC_MITOCHONDRIAL 2"/>
    <property type="match status" value="1"/>
</dbReference>
<evidence type="ECO:0000256" key="10">
    <source>
        <dbReference type="ARBA" id="ARBA00022917"/>
    </source>
</evidence>
<dbReference type="GO" id="GO:0006435">
    <property type="term" value="P:threonyl-tRNA aminoacylation"/>
    <property type="evidence" value="ECO:0007669"/>
    <property type="project" value="UniProtKB-UniRule"/>
</dbReference>
<evidence type="ECO:0000256" key="2">
    <source>
        <dbReference type="ARBA" id="ARBA00022490"/>
    </source>
</evidence>
<proteinExistence type="inferred from homology"/>
<evidence type="ECO:0000256" key="6">
    <source>
        <dbReference type="ARBA" id="ARBA00022741"/>
    </source>
</evidence>
<dbReference type="InterPro" id="IPR002314">
    <property type="entry name" value="aa-tRNA-synt_IIb"/>
</dbReference>
<keyword evidence="10 13" id="KW-0648">Protein biosynthesis</keyword>
<dbReference type="CDD" id="cd00860">
    <property type="entry name" value="ThrRS_anticodon"/>
    <property type="match status" value="1"/>
</dbReference>
<dbReference type="InterPro" id="IPR033728">
    <property type="entry name" value="ThrRS_core"/>
</dbReference>
<dbReference type="InterPro" id="IPR004154">
    <property type="entry name" value="Anticodon-bd"/>
</dbReference>
<keyword evidence="11 13" id="KW-0030">Aminoacyl-tRNA synthetase</keyword>
<feature type="binding site" evidence="13">
    <location>
        <position position="272"/>
    </location>
    <ligand>
        <name>Zn(2+)</name>
        <dbReference type="ChEBI" id="CHEBI:29105"/>
        <note>catalytic</note>
    </ligand>
</feature>
<comment type="caution">
    <text evidence="15">The sequence shown here is derived from an EMBL/GenBank/DDBJ whole genome shotgun (WGS) entry which is preliminary data.</text>
</comment>
<dbReference type="Pfam" id="PF07973">
    <property type="entry name" value="tRNA_SAD"/>
    <property type="match status" value="1"/>
</dbReference>
<keyword evidence="7 13" id="KW-0862">Zinc</keyword>
<feature type="binding site" evidence="13">
    <location>
        <position position="323"/>
    </location>
    <ligand>
        <name>Zn(2+)</name>
        <dbReference type="ChEBI" id="CHEBI:29105"/>
        <note>catalytic</note>
    </ligand>
</feature>
<keyword evidence="2 13" id="KW-0963">Cytoplasm</keyword>
<comment type="similarity">
    <text evidence="1 13">Belongs to the class-II aminoacyl-tRNA synthetase family.</text>
</comment>
<dbReference type="HAMAP" id="MF_00184">
    <property type="entry name" value="Thr_tRNA_synth"/>
    <property type="match status" value="1"/>
</dbReference>
<dbReference type="InterPro" id="IPR045864">
    <property type="entry name" value="aa-tRNA-synth_II/BPL/LPL"/>
</dbReference>
<evidence type="ECO:0000256" key="13">
    <source>
        <dbReference type="HAMAP-Rule" id="MF_00184"/>
    </source>
</evidence>
<evidence type="ECO:0000256" key="12">
    <source>
        <dbReference type="ARBA" id="ARBA00049515"/>
    </source>
</evidence>
<evidence type="ECO:0000313" key="15">
    <source>
        <dbReference type="EMBL" id="PIT93380.1"/>
    </source>
</evidence>
<protein>
    <recommendedName>
        <fullName evidence="13">Threonine--tRNA ligase</fullName>
        <ecNumber evidence="13">6.1.1.3</ecNumber>
    </recommendedName>
    <alternativeName>
        <fullName evidence="13">Threonyl-tRNA synthetase</fullName>
        <shortName evidence="13">ThrRS</shortName>
    </alternativeName>
</protein>
<evidence type="ECO:0000256" key="3">
    <source>
        <dbReference type="ARBA" id="ARBA00022555"/>
    </source>
</evidence>
<gene>
    <name evidence="13" type="primary">thrS</name>
    <name evidence="15" type="ORF">COU06_00205</name>
</gene>
<dbReference type="Proteomes" id="UP000229112">
    <property type="component" value="Unassembled WGS sequence"/>
</dbReference>
<sequence length="578" mass="66784">MKEENIRHTLSHLLAASVKELYPDTKLTLGPAVENGFYYDMEFTSPISDTDLGRIEKKMKALLPSWKEFSSRVVSYDEALDIFKDNPYKLELVKEINDRGEEITLYTCGGFTDLCRGGHVEFPSSEISPEGFKLDKTAGAYWRGDEKNKMLTRVYGLAFSSKDELEKFIEVRAEAVKRDHRKIGKELDLFVFSELVGPGLPLWTPRGTILRNELDSYVWELRKKQGYSQVDIPHITKKELFETSGHWEKFGDELFRVKSREGHEFAMKPMNCPFHTQIFARTPHSYKDMPARYANTTKVYRDEQTGELHGISRVRSITQDDGHVFCREDQIDEEVDKIWSIVEAFYFASGFEIVPTLSIHDKDDMGKYLGSLDTWESAVSKLRSIVKKRGHEVVEAKGEAAFYGPKIDFISKDSLGRQWQVATIQLDMNMPERFNLSCINEEGEKERIFMIHTAVMGSVERFISVLIEHTYGKFPVWMNPSQVRILAVSEKFQDYAMKIADELRENNIRVEISTPNETLGKRIRKAQTDKVPYILVVGEKEVQSDTVSVRHYRDEDLGSMSKDEFTQRILKDIKMRVF</sequence>
<evidence type="ECO:0000256" key="7">
    <source>
        <dbReference type="ARBA" id="ARBA00022833"/>
    </source>
</evidence>
<comment type="subcellular location">
    <subcellularLocation>
        <location evidence="13">Cytoplasm</location>
    </subcellularLocation>
</comment>
<dbReference type="InterPro" id="IPR006195">
    <property type="entry name" value="aa-tRNA-synth_II"/>
</dbReference>
<dbReference type="FunFam" id="3.40.50.800:FF:000001">
    <property type="entry name" value="Threonine--tRNA ligase"/>
    <property type="match status" value="1"/>
</dbReference>
<evidence type="ECO:0000256" key="5">
    <source>
        <dbReference type="ARBA" id="ARBA00022723"/>
    </source>
</evidence>
<comment type="catalytic activity">
    <reaction evidence="12 13">
        <text>tRNA(Thr) + L-threonine + ATP = L-threonyl-tRNA(Thr) + AMP + diphosphate + H(+)</text>
        <dbReference type="Rhea" id="RHEA:24624"/>
        <dbReference type="Rhea" id="RHEA-COMP:9670"/>
        <dbReference type="Rhea" id="RHEA-COMP:9704"/>
        <dbReference type="ChEBI" id="CHEBI:15378"/>
        <dbReference type="ChEBI" id="CHEBI:30616"/>
        <dbReference type="ChEBI" id="CHEBI:33019"/>
        <dbReference type="ChEBI" id="CHEBI:57926"/>
        <dbReference type="ChEBI" id="CHEBI:78442"/>
        <dbReference type="ChEBI" id="CHEBI:78534"/>
        <dbReference type="ChEBI" id="CHEBI:456215"/>
        <dbReference type="EC" id="6.1.1.3"/>
    </reaction>
</comment>
<dbReference type="Pfam" id="PF00587">
    <property type="entry name" value="tRNA-synt_2b"/>
    <property type="match status" value="1"/>
</dbReference>
<dbReference type="FunFam" id="3.30.930.10:FF:000002">
    <property type="entry name" value="Threonine--tRNA ligase"/>
    <property type="match status" value="1"/>
</dbReference>
<reference evidence="16" key="1">
    <citation type="submission" date="2017-09" db="EMBL/GenBank/DDBJ databases">
        <title>Depth-based differentiation of microbial function through sediment-hosted aquifers and enrichment of novel symbionts in the deep terrestrial subsurface.</title>
        <authorList>
            <person name="Probst A.J."/>
            <person name="Ladd B."/>
            <person name="Jarett J.K."/>
            <person name="Geller-Mcgrath D.E."/>
            <person name="Sieber C.M.K."/>
            <person name="Emerson J.B."/>
            <person name="Anantharaman K."/>
            <person name="Thomas B.C."/>
            <person name="Malmstrom R."/>
            <person name="Stieglmeier M."/>
            <person name="Klingl A."/>
            <person name="Woyke T."/>
            <person name="Ryan C.M."/>
            <person name="Banfield J.F."/>
        </authorList>
    </citation>
    <scope>NUCLEOTIDE SEQUENCE [LARGE SCALE GENOMIC DNA]</scope>
</reference>
<dbReference type="GO" id="GO:0005737">
    <property type="term" value="C:cytoplasm"/>
    <property type="evidence" value="ECO:0007669"/>
    <property type="project" value="UniProtKB-SubCell"/>
</dbReference>
<keyword evidence="4 13" id="KW-0436">Ligase</keyword>
<evidence type="ECO:0000256" key="4">
    <source>
        <dbReference type="ARBA" id="ARBA00022598"/>
    </source>
</evidence>
<dbReference type="GO" id="GO:0004829">
    <property type="term" value="F:threonine-tRNA ligase activity"/>
    <property type="evidence" value="ECO:0007669"/>
    <property type="project" value="UniProtKB-UniRule"/>
</dbReference>
<name>A0A2M6WKS2_9BACT</name>
<dbReference type="SUPFAM" id="SSF55681">
    <property type="entry name" value="Class II aaRS and biotin synthetases"/>
    <property type="match status" value="1"/>
</dbReference>
<feature type="binding site" evidence="13">
    <location>
        <position position="452"/>
    </location>
    <ligand>
        <name>Zn(2+)</name>
        <dbReference type="ChEBI" id="CHEBI:29105"/>
        <note>catalytic</note>
    </ligand>
</feature>
<dbReference type="Gene3D" id="3.30.980.10">
    <property type="entry name" value="Threonyl-trna Synthetase, Chain A, domain 2"/>
    <property type="match status" value="1"/>
</dbReference>
<dbReference type="Gene3D" id="3.30.54.20">
    <property type="match status" value="1"/>
</dbReference>
<evidence type="ECO:0000256" key="1">
    <source>
        <dbReference type="ARBA" id="ARBA00008226"/>
    </source>
</evidence>
<evidence type="ECO:0000313" key="16">
    <source>
        <dbReference type="Proteomes" id="UP000229112"/>
    </source>
</evidence>
<keyword evidence="8 13" id="KW-0067">ATP-binding</keyword>
<dbReference type="PRINTS" id="PR01047">
    <property type="entry name" value="TRNASYNTHTHR"/>
</dbReference>
<dbReference type="NCBIfam" id="TIGR00418">
    <property type="entry name" value="thrS"/>
    <property type="match status" value="1"/>
</dbReference>
<dbReference type="InterPro" id="IPR036621">
    <property type="entry name" value="Anticodon-bd_dom_sf"/>
</dbReference>
<dbReference type="InterPro" id="IPR002320">
    <property type="entry name" value="Thr-tRNA-ligase_IIa"/>
</dbReference>
<dbReference type="EC" id="6.1.1.3" evidence="13"/>
<evidence type="ECO:0000256" key="8">
    <source>
        <dbReference type="ARBA" id="ARBA00022840"/>
    </source>
</evidence>
<dbReference type="SUPFAM" id="SSF52954">
    <property type="entry name" value="Class II aaRS ABD-related"/>
    <property type="match status" value="1"/>
</dbReference>
<dbReference type="Gene3D" id="3.30.930.10">
    <property type="entry name" value="Bira Bifunctional Protein, Domain 2"/>
    <property type="match status" value="1"/>
</dbReference>
<dbReference type="InterPro" id="IPR018163">
    <property type="entry name" value="Thr/Ala-tRNA-synth_IIc_edit"/>
</dbReference>
<dbReference type="SMART" id="SM00863">
    <property type="entry name" value="tRNA_SAD"/>
    <property type="match status" value="1"/>
</dbReference>
<dbReference type="GO" id="GO:0046872">
    <property type="term" value="F:metal ion binding"/>
    <property type="evidence" value="ECO:0007669"/>
    <property type="project" value="UniProtKB-KW"/>
</dbReference>
<comment type="caution">
    <text evidence="13">Lacks conserved residue(s) required for the propagation of feature annotation.</text>
</comment>
<evidence type="ECO:0000256" key="9">
    <source>
        <dbReference type="ARBA" id="ARBA00022884"/>
    </source>
</evidence>
<evidence type="ECO:0000256" key="11">
    <source>
        <dbReference type="ARBA" id="ARBA00023146"/>
    </source>
</evidence>
<keyword evidence="6 13" id="KW-0547">Nucleotide-binding</keyword>
<dbReference type="GO" id="GO:0005524">
    <property type="term" value="F:ATP binding"/>
    <property type="evidence" value="ECO:0007669"/>
    <property type="project" value="UniProtKB-UniRule"/>
</dbReference>
<dbReference type="PROSITE" id="PS50862">
    <property type="entry name" value="AA_TRNA_LIGASE_II"/>
    <property type="match status" value="1"/>
</dbReference>
<comment type="subunit">
    <text evidence="13">Homodimer.</text>
</comment>
<keyword evidence="5 13" id="KW-0479">Metal-binding</keyword>
<dbReference type="PANTHER" id="PTHR11451">
    <property type="entry name" value="THREONINE-TRNA LIGASE"/>
    <property type="match status" value="1"/>
</dbReference>